<gene>
    <name evidence="2" type="primary">folE2</name>
    <name evidence="2" type="ORF">P7V44_14180</name>
    <name evidence="3" type="ORF">Q5E86_09520</name>
</gene>
<evidence type="ECO:0000313" key="5">
    <source>
        <dbReference type="Proteomes" id="UP001176478"/>
    </source>
</evidence>
<dbReference type="PANTHER" id="PTHR36445:SF1">
    <property type="entry name" value="GTP CYCLOHYDROLASE MPTA"/>
    <property type="match status" value="1"/>
</dbReference>
<proteinExistence type="predicted"/>
<dbReference type="EC" id="3.5.4.16" evidence="2"/>
<reference evidence="3" key="3">
    <citation type="journal article" date="2024" name="Int. J. Antimicrob. Agents">
        <title>Identification of a novel Providencia species showing multi-drug-resistant in three patients with hospital-acquired infection.</title>
        <authorList>
            <person name="Yang W."/>
            <person name="Chen J."/>
            <person name="Yang F."/>
            <person name="Ji P."/>
            <person name="Shen S."/>
            <person name="Yin D."/>
            <person name="Hu F."/>
        </authorList>
    </citation>
    <scope>NUCLEOTIDE SEQUENCE</scope>
    <source>
        <strain evidence="3">CRE-138-0111</strain>
    </source>
</reference>
<comment type="caution">
    <text evidence="2">The sequence shown here is derived from an EMBL/GenBank/DDBJ whole genome shotgun (WGS) entry which is preliminary data.</text>
</comment>
<dbReference type="GO" id="GO:0003934">
    <property type="term" value="F:GTP cyclohydrolase I activity"/>
    <property type="evidence" value="ECO:0007669"/>
    <property type="project" value="UniProtKB-EC"/>
</dbReference>
<dbReference type="InterPro" id="IPR003801">
    <property type="entry name" value="GTP_cyclohydrolase_FolE2/MptA"/>
</dbReference>
<dbReference type="Gene3D" id="3.10.270.10">
    <property type="entry name" value="Urate Oxidase"/>
    <property type="match status" value="1"/>
</dbReference>
<dbReference type="NCBIfam" id="NF010200">
    <property type="entry name" value="PRK13674.1-1"/>
    <property type="match status" value="1"/>
</dbReference>
<reference evidence="3" key="2">
    <citation type="submission" date="2023-07" db="EMBL/GenBank/DDBJ databases">
        <authorList>
            <person name="Yang W."/>
            <person name="Chen J."/>
            <person name="Ji P."/>
            <person name="Hu F."/>
        </authorList>
    </citation>
    <scope>NUCLEOTIDE SEQUENCE</scope>
    <source>
        <strain evidence="3">CRE-138-0111</strain>
    </source>
</reference>
<evidence type="ECO:0000313" key="3">
    <source>
        <dbReference type="EMBL" id="MDO7856591.1"/>
    </source>
</evidence>
<dbReference type="PANTHER" id="PTHR36445">
    <property type="entry name" value="GTP CYCLOHYDROLASE MPTA"/>
    <property type="match status" value="1"/>
</dbReference>
<dbReference type="EMBL" id="JARRYG010000015">
    <property type="protein sequence ID" value="MDG4697387.1"/>
    <property type="molecule type" value="Genomic_DNA"/>
</dbReference>
<dbReference type="EMBL" id="JAUQTG010000004">
    <property type="protein sequence ID" value="MDO7856591.1"/>
    <property type="molecule type" value="Genomic_DNA"/>
</dbReference>
<keyword evidence="1 2" id="KW-0378">Hydrolase</keyword>
<dbReference type="Proteomes" id="UP001176478">
    <property type="component" value="Unassembled WGS sequence"/>
</dbReference>
<name>A0AA42FMU3_9GAMM</name>
<accession>A0AA42FMU3</accession>
<evidence type="ECO:0000313" key="4">
    <source>
        <dbReference type="Proteomes" id="UP001156701"/>
    </source>
</evidence>
<organism evidence="2 4">
    <name type="scientific">Providencia huashanensis</name>
    <dbReference type="NCBI Taxonomy" id="3037798"/>
    <lineage>
        <taxon>Bacteria</taxon>
        <taxon>Pseudomonadati</taxon>
        <taxon>Pseudomonadota</taxon>
        <taxon>Gammaproteobacteria</taxon>
        <taxon>Enterobacterales</taxon>
        <taxon>Morganellaceae</taxon>
        <taxon>Providencia</taxon>
    </lineage>
</organism>
<dbReference type="RefSeq" id="WP_042846163.1">
    <property type="nucleotide sequence ID" value="NZ_JARRYG010000015.1"/>
</dbReference>
<dbReference type="Pfam" id="PF02649">
    <property type="entry name" value="GCHY-1"/>
    <property type="match status" value="1"/>
</dbReference>
<dbReference type="Proteomes" id="UP001156701">
    <property type="component" value="Unassembled WGS sequence"/>
</dbReference>
<evidence type="ECO:0000313" key="2">
    <source>
        <dbReference type="EMBL" id="MDG4697387.1"/>
    </source>
</evidence>
<reference evidence="2" key="1">
    <citation type="submission" date="2023-03" db="EMBL/GenBank/DDBJ databases">
        <title>a new species belonging to Providencia genus.</title>
        <authorList>
            <person name="Yang W."/>
            <person name="Hu F."/>
            <person name="Shen S."/>
            <person name="Ding L."/>
            <person name="Yin D."/>
        </authorList>
    </citation>
    <scope>NUCLEOTIDE SEQUENCE</scope>
    <source>
        <strain evidence="2">CRE-3FA-0001</strain>
    </source>
</reference>
<sequence>MTLSTELPSSVLPDAQAQNDTHSNIKLDWVGMTGIALPIEIESRPVNATIDIGVDLQGQKGVHMSRLYQILDGLTQNELTPDLIKQTLEQVLLSHQTISSKAHIRFYGDILLSRRSLVSAQFGWKAYPFEISASFDKSLSLYLKVGVPYSSTCPSSAALSSQVMQQQFAIDFDDTEQTLTQSQVLDWLIKQGVPAIPHSQRSWAWVTIKLKTTYKELPIIELINQIENILSTPVQTVVKRKDEQAFAIVNGQNLMFCEDAARKLVNAFRHQCQFDEATIHIDHQESLHAHNAIAHTQWKRSLYVA</sequence>
<keyword evidence="5" id="KW-1185">Reference proteome</keyword>
<protein>
    <submittedName>
        <fullName evidence="2">GTP cyclohydrolase FolE2</fullName>
        <ecNumber evidence="2">3.5.4.16</ecNumber>
    </submittedName>
</protein>
<dbReference type="AlphaFoldDB" id="A0AA42FMU3"/>
<evidence type="ECO:0000256" key="1">
    <source>
        <dbReference type="ARBA" id="ARBA00022801"/>
    </source>
</evidence>